<dbReference type="InterPro" id="IPR004175">
    <property type="entry name" value="RNA_CPDase"/>
</dbReference>
<dbReference type="GO" id="GO:0004113">
    <property type="term" value="F:2',3'-cyclic-nucleotide 3'-phosphodiesterase activity"/>
    <property type="evidence" value="ECO:0007669"/>
    <property type="project" value="InterPro"/>
</dbReference>
<dbReference type="KEGG" id="puo:RZN69_02500"/>
<organism evidence="4 5">
    <name type="scientific">Rubellicoccus peritrichatus</name>
    <dbReference type="NCBI Taxonomy" id="3080537"/>
    <lineage>
        <taxon>Bacteria</taxon>
        <taxon>Pseudomonadati</taxon>
        <taxon>Verrucomicrobiota</taxon>
        <taxon>Opitutia</taxon>
        <taxon>Puniceicoccales</taxon>
        <taxon>Cerasicoccaceae</taxon>
        <taxon>Rubellicoccus</taxon>
    </lineage>
</organism>
<keyword evidence="5" id="KW-1185">Reference proteome</keyword>
<reference evidence="4 5" key="1">
    <citation type="submission" date="2023-10" db="EMBL/GenBank/DDBJ databases">
        <title>Rubellicoccus peritrichatus gen. nov., sp. nov., isolated from an algae of coral reef tank.</title>
        <authorList>
            <person name="Luo J."/>
        </authorList>
    </citation>
    <scope>NUCLEOTIDE SEQUENCE [LARGE SCALE GENOMIC DNA]</scope>
    <source>
        <strain evidence="4 5">CR14</strain>
    </source>
</reference>
<dbReference type="SUPFAM" id="SSF55144">
    <property type="entry name" value="LigT-like"/>
    <property type="match status" value="1"/>
</dbReference>
<protein>
    <recommendedName>
        <fullName evidence="2">RNA 2',3'-cyclic phosphodiesterase</fullName>
        <shortName evidence="2">RNA 2',3'-CPDase</shortName>
        <ecNumber evidence="2">3.1.4.58</ecNumber>
    </recommendedName>
</protein>
<feature type="active site" description="Proton acceptor" evidence="2">
    <location>
        <position position="121"/>
    </location>
</feature>
<dbReference type="Gene3D" id="3.90.1140.10">
    <property type="entry name" value="Cyclic phosphodiesterase"/>
    <property type="match status" value="1"/>
</dbReference>
<evidence type="ECO:0000313" key="4">
    <source>
        <dbReference type="EMBL" id="WOO41943.1"/>
    </source>
</evidence>
<dbReference type="PANTHER" id="PTHR35561:SF1">
    <property type="entry name" value="RNA 2',3'-CYCLIC PHOSPHODIESTERASE"/>
    <property type="match status" value="1"/>
</dbReference>
<comment type="catalytic activity">
    <reaction evidence="2">
        <text>a 3'-end 2',3'-cyclophospho-ribonucleotide-RNA + H2O = a 3'-end 2'-phospho-ribonucleotide-RNA + H(+)</text>
        <dbReference type="Rhea" id="RHEA:11828"/>
        <dbReference type="Rhea" id="RHEA-COMP:10464"/>
        <dbReference type="Rhea" id="RHEA-COMP:17353"/>
        <dbReference type="ChEBI" id="CHEBI:15377"/>
        <dbReference type="ChEBI" id="CHEBI:15378"/>
        <dbReference type="ChEBI" id="CHEBI:83064"/>
        <dbReference type="ChEBI" id="CHEBI:173113"/>
        <dbReference type="EC" id="3.1.4.58"/>
    </reaction>
</comment>
<dbReference type="NCBIfam" id="TIGR02258">
    <property type="entry name" value="2_5_ligase"/>
    <property type="match status" value="1"/>
</dbReference>
<proteinExistence type="inferred from homology"/>
<evidence type="ECO:0000256" key="1">
    <source>
        <dbReference type="ARBA" id="ARBA00022801"/>
    </source>
</evidence>
<feature type="domain" description="Phosphoesterase HXTX" evidence="3">
    <location>
        <begin position="8"/>
        <end position="85"/>
    </location>
</feature>
<feature type="domain" description="Phosphoesterase HXTX" evidence="3">
    <location>
        <begin position="93"/>
        <end position="164"/>
    </location>
</feature>
<name>A0AAQ3QVS7_9BACT</name>
<evidence type="ECO:0000259" key="3">
    <source>
        <dbReference type="Pfam" id="PF02834"/>
    </source>
</evidence>
<dbReference type="AlphaFoldDB" id="A0AAQ3QVS7"/>
<dbReference type="InterPro" id="IPR014051">
    <property type="entry name" value="Phosphoesterase_HXTX"/>
</dbReference>
<comment type="function">
    <text evidence="2">Hydrolyzes RNA 2',3'-cyclic phosphodiester to an RNA 2'-phosphomonoester.</text>
</comment>
<keyword evidence="1 2" id="KW-0378">Hydrolase</keyword>
<dbReference type="EMBL" id="CP136920">
    <property type="protein sequence ID" value="WOO41943.1"/>
    <property type="molecule type" value="Genomic_DNA"/>
</dbReference>
<dbReference type="GO" id="GO:0008664">
    <property type="term" value="F:RNA 2',3'-cyclic 3'-phosphodiesterase activity"/>
    <property type="evidence" value="ECO:0007669"/>
    <property type="project" value="UniProtKB-EC"/>
</dbReference>
<dbReference type="Pfam" id="PF02834">
    <property type="entry name" value="LigT_PEase"/>
    <property type="match status" value="2"/>
</dbReference>
<feature type="active site" description="Proton donor" evidence="2">
    <location>
        <position position="36"/>
    </location>
</feature>
<feature type="short sequence motif" description="HXTX 2" evidence="2">
    <location>
        <begin position="121"/>
        <end position="124"/>
    </location>
</feature>
<sequence length="183" mass="20964">MRLFVAIDLPGYVREALSELNESLRGMRWIMSENFHLTLFFLDEVDDAVIEPVQEALRAIDVAPFFMPVKGLGCFPTKGDPTVLWAGLGNGHPHLFQLQHRITDALFSLGFDPGERAWQPHITLARCNGASSELVRQLMKRHVDFETAPVRVTEYCLYASQRRGTRRFYELIESFPLEERLKG</sequence>
<gene>
    <name evidence="4" type="primary">thpR</name>
    <name evidence="4" type="ORF">RZN69_02500</name>
</gene>
<evidence type="ECO:0000256" key="2">
    <source>
        <dbReference type="HAMAP-Rule" id="MF_01940"/>
    </source>
</evidence>
<feature type="short sequence motif" description="HXTX 1" evidence="2">
    <location>
        <begin position="36"/>
        <end position="39"/>
    </location>
</feature>
<dbReference type="RefSeq" id="WP_317834427.1">
    <property type="nucleotide sequence ID" value="NZ_CP136920.1"/>
</dbReference>
<dbReference type="InterPro" id="IPR009097">
    <property type="entry name" value="Cyclic_Pdiesterase"/>
</dbReference>
<dbReference type="Proteomes" id="UP001304300">
    <property type="component" value="Chromosome"/>
</dbReference>
<dbReference type="EC" id="3.1.4.58" evidence="2"/>
<dbReference type="HAMAP" id="MF_01940">
    <property type="entry name" value="RNA_CPDase"/>
    <property type="match status" value="1"/>
</dbReference>
<dbReference type="PANTHER" id="PTHR35561">
    <property type="entry name" value="RNA 2',3'-CYCLIC PHOSPHODIESTERASE"/>
    <property type="match status" value="1"/>
</dbReference>
<comment type="similarity">
    <text evidence="2">Belongs to the 2H phosphoesterase superfamily. ThpR family.</text>
</comment>
<evidence type="ECO:0000313" key="5">
    <source>
        <dbReference type="Proteomes" id="UP001304300"/>
    </source>
</evidence>
<accession>A0AAQ3QVS7</accession>